<feature type="transmembrane region" description="Helical" evidence="10">
    <location>
        <begin position="156"/>
        <end position="179"/>
    </location>
</feature>
<feature type="domain" description="Histidine kinase" evidence="11">
    <location>
        <begin position="240"/>
        <end position="453"/>
    </location>
</feature>
<keyword evidence="6 10" id="KW-0812">Transmembrane</keyword>
<evidence type="ECO:0000256" key="10">
    <source>
        <dbReference type="SAM" id="Phobius"/>
    </source>
</evidence>
<dbReference type="InterPro" id="IPR003594">
    <property type="entry name" value="HATPase_dom"/>
</dbReference>
<sequence length="454" mass="50489">MNASIRLRLLKWLIAPLLITNILGAILIYRLAWEPANAAFDEGLTDTAWALVPRLKLASADVAIDLPPQAEQVLRVGHFDPIYFIVRNAGGKTIAGDADFPSLRTSEQLNDPLAYDSMMRGGGIRVISLKAMVDGKPVFIGVGETLRRRNNIRSEIFTTLLLMEGLLAVMSILIVWFAVSKGLLPLKKMRADLDSRSYDDLSLIDVEHNALELRPLVMALNDLLSKVQVGAAAQRDFVANVAHQLRTPLAGLKMQIEWLQQRYMADEETSRSIELMLSSSERVIRQTNQFLSLARAEPSQFVEAYLEKVSLDKLVEEAIQHFIEEADKKNIDLGFDLSPGDIMGNRFLLRDLIDNLIDNAIRYTPARGTITVSCLSLEDMVVLKVDDSGPGIAPSDQELIFNRFYRISDQSNGSGLGLAIVRDIATDHKAEIKVLTGSQGQGTLFEVIFPRYKN</sequence>
<dbReference type="PANTHER" id="PTHR45436">
    <property type="entry name" value="SENSOR HISTIDINE KINASE YKOH"/>
    <property type="match status" value="1"/>
</dbReference>
<keyword evidence="5" id="KW-0808">Transferase</keyword>
<dbReference type="EMBL" id="JACOGF010000002">
    <property type="protein sequence ID" value="MBC3917026.1"/>
    <property type="molecule type" value="Genomic_DNA"/>
</dbReference>
<dbReference type="InterPro" id="IPR005467">
    <property type="entry name" value="His_kinase_dom"/>
</dbReference>
<dbReference type="GO" id="GO:0016301">
    <property type="term" value="F:kinase activity"/>
    <property type="evidence" value="ECO:0007669"/>
    <property type="project" value="UniProtKB-KW"/>
</dbReference>
<dbReference type="Pfam" id="PF08521">
    <property type="entry name" value="2CSK_N"/>
    <property type="match status" value="1"/>
</dbReference>
<dbReference type="CDD" id="cd00075">
    <property type="entry name" value="HATPase"/>
    <property type="match status" value="1"/>
</dbReference>
<dbReference type="InterPro" id="IPR003661">
    <property type="entry name" value="HisK_dim/P_dom"/>
</dbReference>
<evidence type="ECO:0000313" key="13">
    <source>
        <dbReference type="Proteomes" id="UP000650424"/>
    </source>
</evidence>
<dbReference type="Proteomes" id="UP000650424">
    <property type="component" value="Unassembled WGS sequence"/>
</dbReference>
<organism evidence="12 13">
    <name type="scientific">Undibacterium hunanense</name>
    <dbReference type="NCBI Taxonomy" id="2762292"/>
    <lineage>
        <taxon>Bacteria</taxon>
        <taxon>Pseudomonadati</taxon>
        <taxon>Pseudomonadota</taxon>
        <taxon>Betaproteobacteria</taxon>
        <taxon>Burkholderiales</taxon>
        <taxon>Oxalobacteraceae</taxon>
        <taxon>Undibacterium</taxon>
    </lineage>
</organism>
<evidence type="ECO:0000256" key="6">
    <source>
        <dbReference type="ARBA" id="ARBA00022692"/>
    </source>
</evidence>
<dbReference type="Pfam" id="PF02518">
    <property type="entry name" value="HATPase_c"/>
    <property type="match status" value="1"/>
</dbReference>
<evidence type="ECO:0000256" key="7">
    <source>
        <dbReference type="ARBA" id="ARBA00022777"/>
    </source>
</evidence>
<feature type="transmembrane region" description="Helical" evidence="10">
    <location>
        <begin position="12"/>
        <end position="32"/>
    </location>
</feature>
<dbReference type="Gene3D" id="1.10.287.130">
    <property type="match status" value="1"/>
</dbReference>
<protein>
    <recommendedName>
        <fullName evidence="3">histidine kinase</fullName>
        <ecNumber evidence="3">2.7.13.3</ecNumber>
    </recommendedName>
</protein>
<comment type="caution">
    <text evidence="12">The sequence shown here is derived from an EMBL/GenBank/DDBJ whole genome shotgun (WGS) entry which is preliminary data.</text>
</comment>
<dbReference type="InterPro" id="IPR004358">
    <property type="entry name" value="Sig_transdc_His_kin-like_C"/>
</dbReference>
<comment type="catalytic activity">
    <reaction evidence="1">
        <text>ATP + protein L-histidine = ADP + protein N-phospho-L-histidine.</text>
        <dbReference type="EC" id="2.7.13.3"/>
    </reaction>
</comment>
<keyword evidence="13" id="KW-1185">Reference proteome</keyword>
<dbReference type="CDD" id="cd00082">
    <property type="entry name" value="HisKA"/>
    <property type="match status" value="1"/>
</dbReference>
<dbReference type="Gene3D" id="3.30.565.10">
    <property type="entry name" value="Histidine kinase-like ATPase, C-terminal domain"/>
    <property type="match status" value="1"/>
</dbReference>
<keyword evidence="4" id="KW-0597">Phosphoprotein</keyword>
<dbReference type="InterPro" id="IPR036097">
    <property type="entry name" value="HisK_dim/P_sf"/>
</dbReference>
<keyword evidence="8 10" id="KW-1133">Transmembrane helix</keyword>
<dbReference type="RefSeq" id="WP_186946241.1">
    <property type="nucleotide sequence ID" value="NZ_JACOGF010000002.1"/>
</dbReference>
<evidence type="ECO:0000313" key="12">
    <source>
        <dbReference type="EMBL" id="MBC3917026.1"/>
    </source>
</evidence>
<evidence type="ECO:0000256" key="1">
    <source>
        <dbReference type="ARBA" id="ARBA00000085"/>
    </source>
</evidence>
<dbReference type="Pfam" id="PF00512">
    <property type="entry name" value="HisKA"/>
    <property type="match status" value="1"/>
</dbReference>
<reference evidence="12 13" key="1">
    <citation type="submission" date="2020-08" db="EMBL/GenBank/DDBJ databases">
        <title>Novel species isolated from subtropical streams in China.</title>
        <authorList>
            <person name="Lu H."/>
        </authorList>
    </citation>
    <scope>NUCLEOTIDE SEQUENCE [LARGE SCALE GENOMIC DNA]</scope>
    <source>
        <strain evidence="12 13">CY18W</strain>
    </source>
</reference>
<dbReference type="InterPro" id="IPR036890">
    <property type="entry name" value="HATPase_C_sf"/>
</dbReference>
<evidence type="ECO:0000256" key="9">
    <source>
        <dbReference type="ARBA" id="ARBA00023136"/>
    </source>
</evidence>
<dbReference type="InterPro" id="IPR013727">
    <property type="entry name" value="2CSK_N"/>
</dbReference>
<dbReference type="SMART" id="SM00388">
    <property type="entry name" value="HisKA"/>
    <property type="match status" value="1"/>
</dbReference>
<dbReference type="EC" id="2.7.13.3" evidence="3"/>
<keyword evidence="7 12" id="KW-0418">Kinase</keyword>
<gene>
    <name evidence="12" type="ORF">H8L32_06015</name>
</gene>
<accession>A0ABR6ZMA4</accession>
<dbReference type="SMART" id="SM00387">
    <property type="entry name" value="HATPase_c"/>
    <property type="match status" value="1"/>
</dbReference>
<evidence type="ECO:0000259" key="11">
    <source>
        <dbReference type="PROSITE" id="PS50109"/>
    </source>
</evidence>
<comment type="subcellular location">
    <subcellularLocation>
        <location evidence="2">Membrane</location>
    </subcellularLocation>
</comment>
<proteinExistence type="predicted"/>
<keyword evidence="9 10" id="KW-0472">Membrane</keyword>
<evidence type="ECO:0000256" key="2">
    <source>
        <dbReference type="ARBA" id="ARBA00004370"/>
    </source>
</evidence>
<evidence type="ECO:0000256" key="5">
    <source>
        <dbReference type="ARBA" id="ARBA00022679"/>
    </source>
</evidence>
<evidence type="ECO:0000256" key="3">
    <source>
        <dbReference type="ARBA" id="ARBA00012438"/>
    </source>
</evidence>
<name>A0ABR6ZMA4_9BURK</name>
<dbReference type="PANTHER" id="PTHR45436:SF1">
    <property type="entry name" value="SENSOR PROTEIN QSEC"/>
    <property type="match status" value="1"/>
</dbReference>
<dbReference type="InterPro" id="IPR050428">
    <property type="entry name" value="TCS_sensor_his_kinase"/>
</dbReference>
<dbReference type="PRINTS" id="PR00344">
    <property type="entry name" value="BCTRLSENSOR"/>
</dbReference>
<dbReference type="SUPFAM" id="SSF55874">
    <property type="entry name" value="ATPase domain of HSP90 chaperone/DNA topoisomerase II/histidine kinase"/>
    <property type="match status" value="1"/>
</dbReference>
<dbReference type="SUPFAM" id="SSF47384">
    <property type="entry name" value="Homodimeric domain of signal transducing histidine kinase"/>
    <property type="match status" value="1"/>
</dbReference>
<evidence type="ECO:0000256" key="8">
    <source>
        <dbReference type="ARBA" id="ARBA00022989"/>
    </source>
</evidence>
<dbReference type="PROSITE" id="PS50109">
    <property type="entry name" value="HIS_KIN"/>
    <property type="match status" value="1"/>
</dbReference>
<evidence type="ECO:0000256" key="4">
    <source>
        <dbReference type="ARBA" id="ARBA00022553"/>
    </source>
</evidence>